<proteinExistence type="predicted"/>
<evidence type="ECO:0008006" key="2">
    <source>
        <dbReference type="Google" id="ProtNLM"/>
    </source>
</evidence>
<reference evidence="1" key="2">
    <citation type="journal article" date="2017" name="Nat. Commun.">
        <title>Single-virus genomics reveals hidden cosmopolitan and abundant viruses.</title>
        <authorList>
            <person name="Martinez-Hernandez F."/>
            <person name="Fornas O."/>
            <person name="Lluesma Gomez M."/>
            <person name="Bolduc B."/>
            <person name="de la Cruz Pena M.J."/>
            <person name="Martinez J.M."/>
            <person name="Anton J."/>
            <person name="Gasol J.M."/>
            <person name="Rosselli R."/>
            <person name="Rodriguez-Valera F."/>
            <person name="Sullivan M.B."/>
            <person name="Acinas S.G."/>
            <person name="Martinez-Garcia M."/>
        </authorList>
    </citation>
    <scope>NUCLEOTIDE SEQUENCE</scope>
</reference>
<name>A0A218MMY4_9VIRU</name>
<reference evidence="1" key="1">
    <citation type="submission" date="2016-10" db="EMBL/GenBank/DDBJ databases">
        <authorList>
            <person name="Varghese N."/>
        </authorList>
    </citation>
    <scope>NUCLEOTIDE SEQUENCE</scope>
</reference>
<sequence>MVRATGNSSGESGNRDIEEEVWNWYCYDCRWRGVAQELKQDFDTEEGWVCPKCDSTSIEDRGWHRGDKKWT</sequence>
<dbReference type="EMBL" id="KY052848">
    <property type="protein sequence ID" value="ASF00647.1"/>
    <property type="molecule type" value="Genomic_DNA"/>
</dbReference>
<accession>A0A218MMY4</accession>
<organism evidence="1">
    <name type="scientific">uncultured virus</name>
    <dbReference type="NCBI Taxonomy" id="340016"/>
    <lineage>
        <taxon>Viruses</taxon>
        <taxon>environmental samples</taxon>
    </lineage>
</organism>
<evidence type="ECO:0000313" key="1">
    <source>
        <dbReference type="EMBL" id="ASF00647.1"/>
    </source>
</evidence>
<protein>
    <recommendedName>
        <fullName evidence="2">Rubredoxin-like domain-containing protein</fullName>
    </recommendedName>
</protein>